<accession>A0A365HA60</accession>
<organism evidence="2 3">
    <name type="scientific">Actinomadura craniellae</name>
    <dbReference type="NCBI Taxonomy" id="2231787"/>
    <lineage>
        <taxon>Bacteria</taxon>
        <taxon>Bacillati</taxon>
        <taxon>Actinomycetota</taxon>
        <taxon>Actinomycetes</taxon>
        <taxon>Streptosporangiales</taxon>
        <taxon>Thermomonosporaceae</taxon>
        <taxon>Actinomadura</taxon>
    </lineage>
</organism>
<dbReference type="AlphaFoldDB" id="A0A365HA60"/>
<reference evidence="2 3" key="1">
    <citation type="submission" date="2018-06" db="EMBL/GenBank/DDBJ databases">
        <title>Actinomadura craniellae sp. nov. isolated from marine sponge Craniella sp.</title>
        <authorList>
            <person name="Li L."/>
            <person name="Xu Q.H."/>
            <person name="Lin H.W."/>
            <person name="Lu Y.H."/>
        </authorList>
    </citation>
    <scope>NUCLEOTIDE SEQUENCE [LARGE SCALE GENOMIC DNA]</scope>
    <source>
        <strain evidence="2 3">LHW63021</strain>
    </source>
</reference>
<dbReference type="Pfam" id="PF01966">
    <property type="entry name" value="HD"/>
    <property type="match status" value="1"/>
</dbReference>
<sequence length="194" mass="20816">MGRPRRRPLTVPGAPVEPLPDRAAELLASVGAPPRLVAHLRLVHDVAHRLTGRLAAAWPALEFDRAAVLFGAATHDIGKALHPAELSGPGAEHEPAGHRLLLERGVPEELARFARDHAAWDAPGATVEDLLVSLADKVWKGKRVEALEMLLVERLAAVGGQEPWAAFMTLDDILADLAAGADARLAYQSRHPVE</sequence>
<comment type="caution">
    <text evidence="2">The sequence shown here is derived from an EMBL/GenBank/DDBJ whole genome shotgun (WGS) entry which is preliminary data.</text>
</comment>
<dbReference type="SUPFAM" id="SSF109604">
    <property type="entry name" value="HD-domain/PDEase-like"/>
    <property type="match status" value="1"/>
</dbReference>
<dbReference type="InterPro" id="IPR006674">
    <property type="entry name" value="HD_domain"/>
</dbReference>
<feature type="domain" description="HD" evidence="1">
    <location>
        <begin position="38"/>
        <end position="138"/>
    </location>
</feature>
<protein>
    <submittedName>
        <fullName evidence="2">Phosphohydrolase</fullName>
    </submittedName>
</protein>
<keyword evidence="2" id="KW-0378">Hydrolase</keyword>
<evidence type="ECO:0000259" key="1">
    <source>
        <dbReference type="Pfam" id="PF01966"/>
    </source>
</evidence>
<keyword evidence="3" id="KW-1185">Reference proteome</keyword>
<dbReference type="GO" id="GO:0016787">
    <property type="term" value="F:hydrolase activity"/>
    <property type="evidence" value="ECO:0007669"/>
    <property type="project" value="UniProtKB-KW"/>
</dbReference>
<proteinExistence type="predicted"/>
<dbReference type="Gene3D" id="1.10.3210.10">
    <property type="entry name" value="Hypothetical protein af1432"/>
    <property type="match status" value="1"/>
</dbReference>
<dbReference type="Proteomes" id="UP000251891">
    <property type="component" value="Unassembled WGS sequence"/>
</dbReference>
<dbReference type="EMBL" id="QLYX01000003">
    <property type="protein sequence ID" value="RAY16034.1"/>
    <property type="molecule type" value="Genomic_DNA"/>
</dbReference>
<evidence type="ECO:0000313" key="3">
    <source>
        <dbReference type="Proteomes" id="UP000251891"/>
    </source>
</evidence>
<evidence type="ECO:0000313" key="2">
    <source>
        <dbReference type="EMBL" id="RAY16034.1"/>
    </source>
</evidence>
<dbReference type="OrthoDB" id="338520at2"/>
<gene>
    <name evidence="2" type="ORF">DPM19_09110</name>
</gene>
<name>A0A365HA60_9ACTN</name>